<evidence type="ECO:0008006" key="5">
    <source>
        <dbReference type="Google" id="ProtNLM"/>
    </source>
</evidence>
<keyword evidence="4" id="KW-1185">Reference proteome</keyword>
<organism evidence="3 4">
    <name type="scientific">Rhodotorula mucilaginosa</name>
    <name type="common">Yeast</name>
    <name type="synonym">Rhodotorula rubra</name>
    <dbReference type="NCBI Taxonomy" id="5537"/>
    <lineage>
        <taxon>Eukaryota</taxon>
        <taxon>Fungi</taxon>
        <taxon>Dikarya</taxon>
        <taxon>Basidiomycota</taxon>
        <taxon>Pucciniomycotina</taxon>
        <taxon>Microbotryomycetes</taxon>
        <taxon>Sporidiobolales</taxon>
        <taxon>Sporidiobolaceae</taxon>
        <taxon>Rhodotorula</taxon>
    </lineage>
</organism>
<dbReference type="CDD" id="cd05911">
    <property type="entry name" value="Firefly_Luc_like"/>
    <property type="match status" value="1"/>
</dbReference>
<dbReference type="GO" id="GO:0016405">
    <property type="term" value="F:CoA-ligase activity"/>
    <property type="evidence" value="ECO:0007669"/>
    <property type="project" value="TreeGrafter"/>
</dbReference>
<dbReference type="InterPro" id="IPR045851">
    <property type="entry name" value="AMP-bd_C_sf"/>
</dbReference>
<evidence type="ECO:0000259" key="2">
    <source>
        <dbReference type="Pfam" id="PF13193"/>
    </source>
</evidence>
<dbReference type="Gene3D" id="3.30.300.30">
    <property type="match status" value="1"/>
</dbReference>
<dbReference type="InterPro" id="IPR042099">
    <property type="entry name" value="ANL_N_sf"/>
</dbReference>
<dbReference type="PANTHER" id="PTHR24096:SF422">
    <property type="entry name" value="BCDNA.GH02901"/>
    <property type="match status" value="1"/>
</dbReference>
<dbReference type="Proteomes" id="UP000777482">
    <property type="component" value="Unassembled WGS sequence"/>
</dbReference>
<dbReference type="Pfam" id="PF13193">
    <property type="entry name" value="AMP-binding_C"/>
    <property type="match status" value="1"/>
</dbReference>
<dbReference type="OrthoDB" id="6509636at2759"/>
<sequence>MPFDQSSGLYTSPLGSIPLPDKPATIYDFLFDVAASPHKGYQRPDPTGRTWILDAHSSKSYTYEQAKERADDIARALHFERGLREGDSLVVFSPNDIDYGPALWGTFRQGGVVSCANPAYNADEFAHQLKMVHEHHPIKAILVHPDAAVATVQACEKSNISSKLVVLMHRPASSATNVGKTAEGLPTLDDLVTATKKQPLPPKFQMKAEDRKTKLALLSFSSGTTGLPKAVCIPHWSVICNVLQTSTFQQKTKPLYPYDAREKKGDVVMACLPFYHIYGLVVVLHSTLYQSLPIVVLPRFEARSFLDTIARFRISVLYLVPPQVVLMVKQDFVKEYDLSSVRYVMAGAAPLTEEVVKAFQARFPQAIVGQGYGMTESSTVISMYDATRKDFPGSSAGCLVPNIEAKIVSPEGKALPPGEVGELWSRGPSNALGYLANEKATNETFDAEGFLHTGDEARFDDDCLFIVDRLKELIKANGFQVAPAELEGFLLSHPDVQDVCVIGIPDEKRGEAPKAFVVAAPAAASKLKSGGGQAEQKLVDELKKYVTDNKIRYKALAEVEFLEAIPKTPSGKLLRKDLRAMHAKQVKKRSEKL</sequence>
<protein>
    <recommendedName>
        <fullName evidence="5">Phenylacetyl-CoA ligase</fullName>
    </recommendedName>
</protein>
<accession>A0A9P7B8J4</accession>
<name>A0A9P7B8J4_RHOMI</name>
<dbReference type="EMBL" id="PUHQ01000007">
    <property type="protein sequence ID" value="KAG0665906.1"/>
    <property type="molecule type" value="Genomic_DNA"/>
</dbReference>
<dbReference type="AlphaFoldDB" id="A0A9P7B8J4"/>
<dbReference type="InterPro" id="IPR020845">
    <property type="entry name" value="AMP-binding_CS"/>
</dbReference>
<evidence type="ECO:0000259" key="1">
    <source>
        <dbReference type="Pfam" id="PF00501"/>
    </source>
</evidence>
<comment type="caution">
    <text evidence="3">The sequence shown here is derived from an EMBL/GenBank/DDBJ whole genome shotgun (WGS) entry which is preliminary data.</text>
</comment>
<evidence type="ECO:0000313" key="4">
    <source>
        <dbReference type="Proteomes" id="UP000777482"/>
    </source>
</evidence>
<gene>
    <name evidence="3" type="ORF">C6P46_006000</name>
</gene>
<dbReference type="PROSITE" id="PS00455">
    <property type="entry name" value="AMP_BINDING"/>
    <property type="match status" value="1"/>
</dbReference>
<dbReference type="InterPro" id="IPR000873">
    <property type="entry name" value="AMP-dep_synth/lig_dom"/>
</dbReference>
<evidence type="ECO:0000313" key="3">
    <source>
        <dbReference type="EMBL" id="KAG0665906.1"/>
    </source>
</evidence>
<dbReference type="PANTHER" id="PTHR24096">
    <property type="entry name" value="LONG-CHAIN-FATTY-ACID--COA LIGASE"/>
    <property type="match status" value="1"/>
</dbReference>
<dbReference type="InterPro" id="IPR025110">
    <property type="entry name" value="AMP-bd_C"/>
</dbReference>
<proteinExistence type="predicted"/>
<dbReference type="Pfam" id="PF00501">
    <property type="entry name" value="AMP-binding"/>
    <property type="match status" value="1"/>
</dbReference>
<feature type="domain" description="AMP-dependent synthetase/ligase" evidence="1">
    <location>
        <begin position="50"/>
        <end position="435"/>
    </location>
</feature>
<reference evidence="3 4" key="1">
    <citation type="submission" date="2020-11" db="EMBL/GenBank/DDBJ databases">
        <title>Kefir isolates.</title>
        <authorList>
            <person name="Marcisauskas S."/>
            <person name="Kim Y."/>
            <person name="Blasche S."/>
        </authorList>
    </citation>
    <scope>NUCLEOTIDE SEQUENCE [LARGE SCALE GENOMIC DNA]</scope>
    <source>
        <strain evidence="3 4">KR</strain>
    </source>
</reference>
<dbReference type="SUPFAM" id="SSF56801">
    <property type="entry name" value="Acetyl-CoA synthetase-like"/>
    <property type="match status" value="1"/>
</dbReference>
<feature type="domain" description="AMP-binding enzyme C-terminal" evidence="2">
    <location>
        <begin position="485"/>
        <end position="572"/>
    </location>
</feature>
<dbReference type="Gene3D" id="3.40.50.12780">
    <property type="entry name" value="N-terminal domain of ligase-like"/>
    <property type="match status" value="1"/>
</dbReference>